<proteinExistence type="predicted"/>
<feature type="compositionally biased region" description="Basic and acidic residues" evidence="1">
    <location>
        <begin position="204"/>
        <end position="215"/>
    </location>
</feature>
<evidence type="ECO:0000256" key="1">
    <source>
        <dbReference type="SAM" id="MobiDB-lite"/>
    </source>
</evidence>
<feature type="region of interest" description="Disordered" evidence="1">
    <location>
        <begin position="290"/>
        <end position="309"/>
    </location>
</feature>
<protein>
    <submittedName>
        <fullName evidence="2">Uncharacterized protein</fullName>
    </submittedName>
</protein>
<organism evidence="2 3">
    <name type="scientific">Trypanosoma cruzi Dm28c</name>
    <dbReference type="NCBI Taxonomy" id="1416333"/>
    <lineage>
        <taxon>Eukaryota</taxon>
        <taxon>Discoba</taxon>
        <taxon>Euglenozoa</taxon>
        <taxon>Kinetoplastea</taxon>
        <taxon>Metakinetoplastina</taxon>
        <taxon>Trypanosomatida</taxon>
        <taxon>Trypanosomatidae</taxon>
        <taxon>Trypanosoma</taxon>
        <taxon>Schizotrypanum</taxon>
    </lineage>
</organism>
<feature type="region of interest" description="Disordered" evidence="1">
    <location>
        <begin position="260"/>
        <end position="284"/>
    </location>
</feature>
<feature type="compositionally biased region" description="Polar residues" evidence="1">
    <location>
        <begin position="97"/>
        <end position="106"/>
    </location>
</feature>
<reference evidence="2 3" key="1">
    <citation type="journal article" date="2014" name="Genome Announc.">
        <title>Trypanosoma cruzi Clone Dm28c Draft Genome Sequence.</title>
        <authorList>
            <person name="Grisard E.C."/>
            <person name="Teixeira S.M."/>
            <person name="de Almeida L.G."/>
            <person name="Stoco P.H."/>
            <person name="Gerber A.L."/>
            <person name="Talavera-Lopez C."/>
            <person name="Lima O.C."/>
            <person name="Andersson B."/>
            <person name="de Vasconcelos A.T."/>
        </authorList>
    </citation>
    <scope>NUCLEOTIDE SEQUENCE [LARGE SCALE GENOMIC DNA]</scope>
    <source>
        <strain evidence="2 3">Dm28c</strain>
    </source>
</reference>
<evidence type="ECO:0000313" key="3">
    <source>
        <dbReference type="Proteomes" id="UP000017861"/>
    </source>
</evidence>
<comment type="caution">
    <text evidence="2">The sequence shown here is derived from an EMBL/GenBank/DDBJ whole genome shotgun (WGS) entry which is preliminary data.</text>
</comment>
<dbReference type="EMBL" id="AYLP01000712">
    <property type="protein sequence ID" value="ESS55688.1"/>
    <property type="molecule type" value="Genomic_DNA"/>
</dbReference>
<accession>V5AUB5</accession>
<feature type="compositionally biased region" description="Basic and acidic residues" evidence="1">
    <location>
        <begin position="18"/>
        <end position="39"/>
    </location>
</feature>
<feature type="compositionally biased region" description="Basic and acidic residues" evidence="1">
    <location>
        <begin position="260"/>
        <end position="280"/>
    </location>
</feature>
<name>V5AUB5_TRYCR</name>
<dbReference type="AlphaFoldDB" id="V5AUB5"/>
<dbReference type="VEuPathDB" id="TriTrypDB:TCDM_12825"/>
<dbReference type="Proteomes" id="UP000017861">
    <property type="component" value="Unassembled WGS sequence"/>
</dbReference>
<feature type="region of interest" description="Disordered" evidence="1">
    <location>
        <begin position="177"/>
        <end position="215"/>
    </location>
</feature>
<sequence length="485" mass="54225">MRTTPSRGWPGLSWIDGGPDRKNSDRCCAERAEFMDKRRPLATCAPQKVSQDKKERQKTARGRPPLMKADDGGHTHSATHHQTPQKTSHRTADASSDRPNCPTQSTKRAEGAARETCAPSTWEQRMPPAGQFTAFRRTHEQPINEESRAALFYGNIRCGAADPTAARQDAAVHVANGSNPAGHDDYGVTKTSGEIGEETGAPFDKGRDESSNPQPDRLERTCCFLTCMDNGEPLVRDCGLHSQQFHTGAGRNHNFGLVRGAEDGESRSPPRLAVRRDTRAGRVLHYKVMQDTSRKRKAHESYDRQSRTSSGSLECHGAFHKTRCVAARCSNRGDTRFGPTRDLAVGGARRPVRPFPEYCLIFGEIHHSADPGIVAGRIDVKGETAEGQEPWLRAEERLFSHDFYRHRAKTTRTRLALPKDERIIPLQQANVSVLRPEWIQSRLNPATLERLMQVWGLVGRSVFLYHPAATRAKAHGRFRSMKRDY</sequence>
<gene>
    <name evidence="2" type="ORF">TCDM_12825</name>
</gene>
<evidence type="ECO:0000313" key="2">
    <source>
        <dbReference type="EMBL" id="ESS55688.1"/>
    </source>
</evidence>
<feature type="region of interest" description="Disordered" evidence="1">
    <location>
        <begin position="1"/>
        <end position="127"/>
    </location>
</feature>